<evidence type="ECO:0000256" key="1">
    <source>
        <dbReference type="SAM" id="Phobius"/>
    </source>
</evidence>
<name>A0A8J7LUG3_9BACT</name>
<evidence type="ECO:0000313" key="2">
    <source>
        <dbReference type="EMBL" id="MBJ6724619.1"/>
    </source>
</evidence>
<evidence type="ECO:0000313" key="3">
    <source>
        <dbReference type="Proteomes" id="UP000636888"/>
    </source>
</evidence>
<keyword evidence="3" id="KW-1185">Reference proteome</keyword>
<keyword evidence="1" id="KW-1133">Transmembrane helix</keyword>
<accession>A0A8J7LUG3</accession>
<organism evidence="2 3">
    <name type="scientific">Geomesophilobacter sediminis</name>
    <dbReference type="NCBI Taxonomy" id="2798584"/>
    <lineage>
        <taxon>Bacteria</taxon>
        <taxon>Pseudomonadati</taxon>
        <taxon>Thermodesulfobacteriota</taxon>
        <taxon>Desulfuromonadia</taxon>
        <taxon>Geobacterales</taxon>
        <taxon>Geobacteraceae</taxon>
        <taxon>Geomesophilobacter</taxon>
    </lineage>
</organism>
<keyword evidence="1" id="KW-0472">Membrane</keyword>
<dbReference type="Proteomes" id="UP000636888">
    <property type="component" value="Unassembled WGS sequence"/>
</dbReference>
<reference evidence="2" key="1">
    <citation type="submission" date="2020-12" db="EMBL/GenBank/DDBJ databases">
        <title>Geomonas sp. Red875, isolated from river sediment.</title>
        <authorList>
            <person name="Xu Z."/>
            <person name="Zhang Z."/>
            <person name="Masuda Y."/>
            <person name="Itoh H."/>
            <person name="Senoo K."/>
        </authorList>
    </citation>
    <scope>NUCLEOTIDE SEQUENCE</scope>
    <source>
        <strain evidence="2">Red875</strain>
    </source>
</reference>
<keyword evidence="1" id="KW-0812">Transmembrane</keyword>
<dbReference type="InterPro" id="IPR022224">
    <property type="entry name" value="DUF3750"/>
</dbReference>
<protein>
    <submittedName>
        <fullName evidence="2">DUF3750 domain-containing protein</fullName>
    </submittedName>
</protein>
<dbReference type="Pfam" id="PF12570">
    <property type="entry name" value="DUF3750"/>
    <property type="match status" value="1"/>
</dbReference>
<sequence length="232" mass="25837">MGIVTDKKGPAGAKRAAWSTGEGALPGFLFGSSAADLTPSVDRRHNKCRKNQRKGEITLRFLLVGFLLFLGSGCAGKDWRTASRASAGIAPDPKTTHEAVLQVYGAPTWGWKGWFAIHTWFAAKHTNENAYTVYEVIGWRLYRGLPIVRIEKDLPDRYWFGEKPRLLSEHRGPDVDAMIDAVDRAARSYPWPQRYKAFPGPNSNTFTAWVAKQVPQLNLSLPFSAIGSGYRE</sequence>
<comment type="caution">
    <text evidence="2">The sequence shown here is derived from an EMBL/GenBank/DDBJ whole genome shotgun (WGS) entry which is preliminary data.</text>
</comment>
<gene>
    <name evidence="2" type="ORF">JFN93_07865</name>
</gene>
<dbReference type="EMBL" id="JAEMHM010000005">
    <property type="protein sequence ID" value="MBJ6724619.1"/>
    <property type="molecule type" value="Genomic_DNA"/>
</dbReference>
<feature type="transmembrane region" description="Helical" evidence="1">
    <location>
        <begin position="57"/>
        <end position="73"/>
    </location>
</feature>
<proteinExistence type="predicted"/>
<dbReference type="AlphaFoldDB" id="A0A8J7LUG3"/>